<dbReference type="EMBL" id="MDKC01000036">
    <property type="protein sequence ID" value="ODG89972.1"/>
    <property type="molecule type" value="Genomic_DNA"/>
</dbReference>
<dbReference type="InterPro" id="IPR039420">
    <property type="entry name" value="WalR-like"/>
</dbReference>
<comment type="caution">
    <text evidence="5">The sequence shown here is derived from an EMBL/GenBank/DDBJ whole genome shotgun (WGS) entry which is preliminary data.</text>
</comment>
<dbReference type="Pfam" id="PF00196">
    <property type="entry name" value="GerE"/>
    <property type="match status" value="1"/>
</dbReference>
<reference evidence="5 6" key="1">
    <citation type="submission" date="2016-07" db="EMBL/GenBank/DDBJ databases">
        <authorList>
            <person name="Townsley L."/>
            <person name="Shank E.A."/>
        </authorList>
    </citation>
    <scope>NUCLEOTIDE SEQUENCE [LARGE SCALE GENOMIC DNA]</scope>
    <source>
        <strain evidence="5 6">CH01</strain>
    </source>
</reference>
<keyword evidence="3" id="KW-0804">Transcription</keyword>
<dbReference type="PANTHER" id="PTHR43214">
    <property type="entry name" value="TWO-COMPONENT RESPONSE REGULATOR"/>
    <property type="match status" value="1"/>
</dbReference>
<dbReference type="Gene3D" id="3.40.50.2300">
    <property type="match status" value="1"/>
</dbReference>
<keyword evidence="1" id="KW-0805">Transcription regulation</keyword>
<dbReference type="SMART" id="SM00421">
    <property type="entry name" value="HTH_LUXR"/>
    <property type="match status" value="1"/>
</dbReference>
<evidence type="ECO:0000313" key="6">
    <source>
        <dbReference type="Proteomes" id="UP000094580"/>
    </source>
</evidence>
<dbReference type="PROSITE" id="PS50043">
    <property type="entry name" value="HTH_LUXR_2"/>
    <property type="match status" value="1"/>
</dbReference>
<organism evidence="5 6">
    <name type="scientific">Gottfriedia luciferensis</name>
    <dbReference type="NCBI Taxonomy" id="178774"/>
    <lineage>
        <taxon>Bacteria</taxon>
        <taxon>Bacillati</taxon>
        <taxon>Bacillota</taxon>
        <taxon>Bacilli</taxon>
        <taxon>Bacillales</taxon>
        <taxon>Bacillaceae</taxon>
        <taxon>Gottfriedia</taxon>
    </lineage>
</organism>
<gene>
    <name evidence="5" type="ORF">BED47_13975</name>
</gene>
<evidence type="ECO:0000259" key="4">
    <source>
        <dbReference type="PROSITE" id="PS50043"/>
    </source>
</evidence>
<dbReference type="RefSeq" id="WP_069035301.1">
    <property type="nucleotide sequence ID" value="NZ_MDKC01000036.1"/>
</dbReference>
<keyword evidence="6" id="KW-1185">Reference proteome</keyword>
<evidence type="ECO:0000256" key="1">
    <source>
        <dbReference type="ARBA" id="ARBA00023015"/>
    </source>
</evidence>
<feature type="domain" description="HTH luxR-type" evidence="4">
    <location>
        <begin position="157"/>
        <end position="222"/>
    </location>
</feature>
<sequence length="228" mass="26170">MLAKLVPNHPRNNNTVIFVENSLFVAGIRTILEFNRINAIKINLEDSFSLQEVSNSILITQVSGEEMVRHARSIMLHDDSSKIITIKNSLDFYEIDRLLNVGVKGICLTDVDEAYLVNTVKLVQGGQFMVDNRFTNELIKEYKFLKDNSIHFMPPNDSYIKELLTNREYEILHLLVKGFSNIQIGKELFISNKTVKNHVANILMKLDVPDRLNAVIKVIKNNWISIKQ</sequence>
<evidence type="ECO:0000313" key="5">
    <source>
        <dbReference type="EMBL" id="ODG89972.1"/>
    </source>
</evidence>
<dbReference type="Proteomes" id="UP000094580">
    <property type="component" value="Unassembled WGS sequence"/>
</dbReference>
<evidence type="ECO:0000256" key="2">
    <source>
        <dbReference type="ARBA" id="ARBA00023125"/>
    </source>
</evidence>
<dbReference type="PRINTS" id="PR00038">
    <property type="entry name" value="HTHLUXR"/>
</dbReference>
<dbReference type="SUPFAM" id="SSF46894">
    <property type="entry name" value="C-terminal effector domain of the bipartite response regulators"/>
    <property type="match status" value="1"/>
</dbReference>
<evidence type="ECO:0000256" key="3">
    <source>
        <dbReference type="ARBA" id="ARBA00023163"/>
    </source>
</evidence>
<name>A0ABX2ZJT4_9BACI</name>
<dbReference type="InterPro" id="IPR016032">
    <property type="entry name" value="Sig_transdc_resp-reg_C-effctor"/>
</dbReference>
<dbReference type="InterPro" id="IPR000792">
    <property type="entry name" value="Tscrpt_reg_LuxR_C"/>
</dbReference>
<dbReference type="CDD" id="cd06170">
    <property type="entry name" value="LuxR_C_like"/>
    <property type="match status" value="1"/>
</dbReference>
<accession>A0ABX2ZJT4</accession>
<proteinExistence type="predicted"/>
<dbReference type="PANTHER" id="PTHR43214:SF43">
    <property type="entry name" value="TWO-COMPONENT RESPONSE REGULATOR"/>
    <property type="match status" value="1"/>
</dbReference>
<protein>
    <recommendedName>
        <fullName evidence="4">HTH luxR-type domain-containing protein</fullName>
    </recommendedName>
</protein>
<dbReference type="PROSITE" id="PS00622">
    <property type="entry name" value="HTH_LUXR_1"/>
    <property type="match status" value="1"/>
</dbReference>
<keyword evidence="2" id="KW-0238">DNA-binding</keyword>